<name>A0A9X1P0Q9_9HYPH</name>
<keyword evidence="3" id="KW-1003">Cell membrane</keyword>
<dbReference type="Gene3D" id="1.10.3720.10">
    <property type="entry name" value="MetI-like"/>
    <property type="match status" value="1"/>
</dbReference>
<dbReference type="InterPro" id="IPR035906">
    <property type="entry name" value="MetI-like_sf"/>
</dbReference>
<evidence type="ECO:0000256" key="6">
    <source>
        <dbReference type="ARBA" id="ARBA00023136"/>
    </source>
</evidence>
<dbReference type="SUPFAM" id="SSF161098">
    <property type="entry name" value="MetI-like"/>
    <property type="match status" value="1"/>
</dbReference>
<evidence type="ECO:0000256" key="5">
    <source>
        <dbReference type="ARBA" id="ARBA00022989"/>
    </source>
</evidence>
<keyword evidence="10" id="KW-1185">Reference proteome</keyword>
<dbReference type="PROSITE" id="PS50928">
    <property type="entry name" value="ABC_TM1"/>
    <property type="match status" value="1"/>
</dbReference>
<dbReference type="Pfam" id="PF19300">
    <property type="entry name" value="BPD_transp_1_N"/>
    <property type="match status" value="1"/>
</dbReference>
<feature type="transmembrane region" description="Helical" evidence="7">
    <location>
        <begin position="161"/>
        <end position="183"/>
    </location>
</feature>
<sequence>MSQTHGAHDPATAEEESAIAGTSLLPRIAGRFGKTLFSLVVTLFGLLVVTFAIARLVPIDPALAVVGPRATQAQYEAVRTEMGLDQPIPVQFATYLGDVVRGDFGRSNLTSRPVIEDVRSAFPATLELATLATLLGVLLGVPAGVVSAVNQGRWPDHVLRVVGLLGYSMPVFWLGLIALLIFYGQLGWVGGPGRLDVSYELSYELDVTAYTGSILIDSALSGAWDVFFNALTHIALPVFVLGYFSLAYISRMTRSFMLEQLGQEYVTAARVKGVPERRVVWVHALGNAMVPLITVIALSYAALLEGSVLTETVFAWPGLGLYITQALFAADLNAVLGGTVVIGVAFIVLNLLSDLLYTVVDPRAR</sequence>
<feature type="transmembrane region" description="Helical" evidence="7">
    <location>
        <begin position="226"/>
        <end position="249"/>
    </location>
</feature>
<feature type="transmembrane region" description="Helical" evidence="7">
    <location>
        <begin position="280"/>
        <end position="303"/>
    </location>
</feature>
<feature type="transmembrane region" description="Helical" evidence="7">
    <location>
        <begin position="36"/>
        <end position="57"/>
    </location>
</feature>
<evidence type="ECO:0000256" key="1">
    <source>
        <dbReference type="ARBA" id="ARBA00004651"/>
    </source>
</evidence>
<dbReference type="RefSeq" id="WP_233717858.1">
    <property type="nucleotide sequence ID" value="NZ_JAJUWU010000003.1"/>
</dbReference>
<feature type="transmembrane region" description="Helical" evidence="7">
    <location>
        <begin position="128"/>
        <end position="149"/>
    </location>
</feature>
<organism evidence="9 10">
    <name type="scientific">Jiella avicenniae</name>
    <dbReference type="NCBI Taxonomy" id="2907202"/>
    <lineage>
        <taxon>Bacteria</taxon>
        <taxon>Pseudomonadati</taxon>
        <taxon>Pseudomonadota</taxon>
        <taxon>Alphaproteobacteria</taxon>
        <taxon>Hyphomicrobiales</taxon>
        <taxon>Aurantimonadaceae</taxon>
        <taxon>Jiella</taxon>
    </lineage>
</organism>
<evidence type="ECO:0000256" key="7">
    <source>
        <dbReference type="RuleBase" id="RU363032"/>
    </source>
</evidence>
<feature type="domain" description="ABC transmembrane type-1" evidence="8">
    <location>
        <begin position="122"/>
        <end position="357"/>
    </location>
</feature>
<evidence type="ECO:0000256" key="4">
    <source>
        <dbReference type="ARBA" id="ARBA00022692"/>
    </source>
</evidence>
<comment type="caution">
    <text evidence="9">The sequence shown here is derived from an EMBL/GenBank/DDBJ whole genome shotgun (WGS) entry which is preliminary data.</text>
</comment>
<keyword evidence="6 7" id="KW-0472">Membrane</keyword>
<dbReference type="Pfam" id="PF00528">
    <property type="entry name" value="BPD_transp_1"/>
    <property type="match status" value="1"/>
</dbReference>
<gene>
    <name evidence="9" type="ORF">LZD57_04210</name>
</gene>
<dbReference type="GO" id="GO:0005886">
    <property type="term" value="C:plasma membrane"/>
    <property type="evidence" value="ECO:0007669"/>
    <property type="project" value="UniProtKB-SubCell"/>
</dbReference>
<dbReference type="PANTHER" id="PTHR43163">
    <property type="entry name" value="DIPEPTIDE TRANSPORT SYSTEM PERMEASE PROTEIN DPPB-RELATED"/>
    <property type="match status" value="1"/>
</dbReference>
<protein>
    <submittedName>
        <fullName evidence="9">ABC transporter permease</fullName>
    </submittedName>
</protein>
<dbReference type="Proteomes" id="UP001139035">
    <property type="component" value="Unassembled WGS sequence"/>
</dbReference>
<feature type="transmembrane region" description="Helical" evidence="7">
    <location>
        <begin position="334"/>
        <end position="360"/>
    </location>
</feature>
<dbReference type="AlphaFoldDB" id="A0A9X1P0Q9"/>
<evidence type="ECO:0000313" key="10">
    <source>
        <dbReference type="Proteomes" id="UP001139035"/>
    </source>
</evidence>
<dbReference type="GO" id="GO:0071916">
    <property type="term" value="F:dipeptide transmembrane transporter activity"/>
    <property type="evidence" value="ECO:0007669"/>
    <property type="project" value="TreeGrafter"/>
</dbReference>
<evidence type="ECO:0000256" key="2">
    <source>
        <dbReference type="ARBA" id="ARBA00022448"/>
    </source>
</evidence>
<proteinExistence type="inferred from homology"/>
<dbReference type="InterPro" id="IPR000515">
    <property type="entry name" value="MetI-like"/>
</dbReference>
<dbReference type="EMBL" id="JAJUWU010000003">
    <property type="protein sequence ID" value="MCE7027186.1"/>
    <property type="molecule type" value="Genomic_DNA"/>
</dbReference>
<keyword evidence="4 7" id="KW-0812">Transmembrane</keyword>
<dbReference type="InterPro" id="IPR045621">
    <property type="entry name" value="BPD_transp_1_N"/>
</dbReference>
<comment type="similarity">
    <text evidence="7">Belongs to the binding-protein-dependent transport system permease family.</text>
</comment>
<keyword evidence="2 7" id="KW-0813">Transport</keyword>
<evidence type="ECO:0000259" key="8">
    <source>
        <dbReference type="PROSITE" id="PS50928"/>
    </source>
</evidence>
<keyword evidence="5 7" id="KW-1133">Transmembrane helix</keyword>
<dbReference type="PANTHER" id="PTHR43163:SF8">
    <property type="entry name" value="D,D-DIPEPTIDE TRANSPORT SYSTEM PERMEASE PROTEIN DDPB-RELATED"/>
    <property type="match status" value="1"/>
</dbReference>
<evidence type="ECO:0000256" key="3">
    <source>
        <dbReference type="ARBA" id="ARBA00022475"/>
    </source>
</evidence>
<accession>A0A9X1P0Q9</accession>
<comment type="subcellular location">
    <subcellularLocation>
        <location evidence="1 7">Cell membrane</location>
        <topology evidence="1 7">Multi-pass membrane protein</topology>
    </subcellularLocation>
</comment>
<reference evidence="9" key="1">
    <citation type="submission" date="2022-01" db="EMBL/GenBank/DDBJ databases">
        <title>Jiella avicenniae sp. nov., a novel endophytic bacterium isolated from bark of Avicennia marina.</title>
        <authorList>
            <person name="Tuo L."/>
        </authorList>
    </citation>
    <scope>NUCLEOTIDE SEQUENCE</scope>
    <source>
        <strain evidence="9">CBK1P-4</strain>
    </source>
</reference>
<evidence type="ECO:0000313" key="9">
    <source>
        <dbReference type="EMBL" id="MCE7027186.1"/>
    </source>
</evidence>
<dbReference type="CDD" id="cd06261">
    <property type="entry name" value="TM_PBP2"/>
    <property type="match status" value="1"/>
</dbReference>